<reference evidence="6" key="1">
    <citation type="submission" date="2023-07" db="EMBL/GenBank/DDBJ databases">
        <title>Sorghum-associated microbial communities from plants grown in Nebraska, USA.</title>
        <authorList>
            <person name="Schachtman D."/>
        </authorList>
    </citation>
    <scope>NUCLEOTIDE SEQUENCE</scope>
    <source>
        <strain evidence="6">DS3315</strain>
    </source>
</reference>
<dbReference type="Pfam" id="PF00126">
    <property type="entry name" value="HTH_1"/>
    <property type="match status" value="1"/>
</dbReference>
<dbReference type="SUPFAM" id="SSF53850">
    <property type="entry name" value="Periplasmic binding protein-like II"/>
    <property type="match status" value="1"/>
</dbReference>
<feature type="domain" description="HTH lysR-type" evidence="5">
    <location>
        <begin position="2"/>
        <end position="59"/>
    </location>
</feature>
<dbReference type="GO" id="GO:0043565">
    <property type="term" value="F:sequence-specific DNA binding"/>
    <property type="evidence" value="ECO:0007669"/>
    <property type="project" value="TreeGrafter"/>
</dbReference>
<accession>A0AAW8EDJ6</accession>
<evidence type="ECO:0000313" key="6">
    <source>
        <dbReference type="EMBL" id="MDP9970540.1"/>
    </source>
</evidence>
<dbReference type="GO" id="GO:0003700">
    <property type="term" value="F:DNA-binding transcription factor activity"/>
    <property type="evidence" value="ECO:0007669"/>
    <property type="project" value="InterPro"/>
</dbReference>
<name>A0AAW8EDJ6_VARPD</name>
<dbReference type="Proteomes" id="UP001224845">
    <property type="component" value="Unassembled WGS sequence"/>
</dbReference>
<dbReference type="PANTHER" id="PTHR30537:SF5">
    <property type="entry name" value="HTH-TYPE TRANSCRIPTIONAL ACTIVATOR TTDR-RELATED"/>
    <property type="match status" value="1"/>
</dbReference>
<dbReference type="InterPro" id="IPR036388">
    <property type="entry name" value="WH-like_DNA-bd_sf"/>
</dbReference>
<dbReference type="PANTHER" id="PTHR30537">
    <property type="entry name" value="HTH-TYPE TRANSCRIPTIONAL REGULATOR"/>
    <property type="match status" value="1"/>
</dbReference>
<dbReference type="Pfam" id="PF03466">
    <property type="entry name" value="LysR_substrate"/>
    <property type="match status" value="1"/>
</dbReference>
<evidence type="ECO:0000256" key="3">
    <source>
        <dbReference type="ARBA" id="ARBA00023125"/>
    </source>
</evidence>
<dbReference type="SUPFAM" id="SSF46785">
    <property type="entry name" value="Winged helix' DNA-binding domain"/>
    <property type="match status" value="1"/>
</dbReference>
<dbReference type="Gene3D" id="3.40.190.290">
    <property type="match status" value="1"/>
</dbReference>
<evidence type="ECO:0000256" key="2">
    <source>
        <dbReference type="ARBA" id="ARBA00023015"/>
    </source>
</evidence>
<dbReference type="PROSITE" id="PS50931">
    <property type="entry name" value="HTH_LYSR"/>
    <property type="match status" value="1"/>
</dbReference>
<keyword evidence="3 6" id="KW-0238">DNA-binding</keyword>
<gene>
    <name evidence="6" type="ORF">J2W39_001773</name>
</gene>
<dbReference type="InterPro" id="IPR036390">
    <property type="entry name" value="WH_DNA-bd_sf"/>
</dbReference>
<keyword evidence="4" id="KW-0804">Transcription</keyword>
<dbReference type="CDD" id="cd08422">
    <property type="entry name" value="PBP2_CrgA_like"/>
    <property type="match status" value="1"/>
</dbReference>
<proteinExistence type="inferred from homology"/>
<dbReference type="InterPro" id="IPR058163">
    <property type="entry name" value="LysR-type_TF_proteobact-type"/>
</dbReference>
<evidence type="ECO:0000313" key="7">
    <source>
        <dbReference type="Proteomes" id="UP001224845"/>
    </source>
</evidence>
<dbReference type="InterPro" id="IPR000847">
    <property type="entry name" value="LysR_HTH_N"/>
</dbReference>
<dbReference type="EMBL" id="JAUSRV010000004">
    <property type="protein sequence ID" value="MDP9970540.1"/>
    <property type="molecule type" value="Genomic_DNA"/>
</dbReference>
<dbReference type="GO" id="GO:0006351">
    <property type="term" value="P:DNA-templated transcription"/>
    <property type="evidence" value="ECO:0007669"/>
    <property type="project" value="TreeGrafter"/>
</dbReference>
<dbReference type="AlphaFoldDB" id="A0AAW8EDJ6"/>
<comment type="caution">
    <text evidence="6">The sequence shown here is derived from an EMBL/GenBank/DDBJ whole genome shotgun (WGS) entry which is preliminary data.</text>
</comment>
<evidence type="ECO:0000259" key="5">
    <source>
        <dbReference type="PROSITE" id="PS50931"/>
    </source>
</evidence>
<protein>
    <submittedName>
        <fullName evidence="6">DNA-binding transcriptional LysR family regulator</fullName>
    </submittedName>
</protein>
<dbReference type="FunFam" id="1.10.10.10:FF:000001">
    <property type="entry name" value="LysR family transcriptional regulator"/>
    <property type="match status" value="1"/>
</dbReference>
<sequence length="310" mass="33018">MLDLNDIAMFVQVVRHGSFAGAARRLGLPPNTVSRRIQQLEAQLGTRLMQRSTRRLTLTSAGRAFHERCAGAVDGLVEAGQALITGSQQPSGLVRVAATADFFDFFPMEWVADFLGAHPLVRVDFVLSDARADLIAEQIDIAFRGGALPDSGYVGRKLLGARTDGMVASPAYIAARGAPATLQELAEHDCVTSPHPSGCTLWRLAGPGGAEEEVQVAGRFSGNTAQALRKAALAGLGIALLPPTMARLDLEAGRLVPVLPQYQRTGQGLSVLYPSRKHLPLAVSAFIGMMMEKLSAVEALPEMLRTDPVS</sequence>
<dbReference type="InterPro" id="IPR005119">
    <property type="entry name" value="LysR_subst-bd"/>
</dbReference>
<evidence type="ECO:0000256" key="1">
    <source>
        <dbReference type="ARBA" id="ARBA00009437"/>
    </source>
</evidence>
<organism evidence="6 7">
    <name type="scientific">Variovorax paradoxus</name>
    <dbReference type="NCBI Taxonomy" id="34073"/>
    <lineage>
        <taxon>Bacteria</taxon>
        <taxon>Pseudomonadati</taxon>
        <taxon>Pseudomonadota</taxon>
        <taxon>Betaproteobacteria</taxon>
        <taxon>Burkholderiales</taxon>
        <taxon>Comamonadaceae</taxon>
        <taxon>Variovorax</taxon>
    </lineage>
</organism>
<comment type="similarity">
    <text evidence="1">Belongs to the LysR transcriptional regulatory family.</text>
</comment>
<evidence type="ECO:0000256" key="4">
    <source>
        <dbReference type="ARBA" id="ARBA00023163"/>
    </source>
</evidence>
<dbReference type="RefSeq" id="WP_307593255.1">
    <property type="nucleotide sequence ID" value="NZ_JAUSRV010000004.1"/>
</dbReference>
<keyword evidence="2" id="KW-0805">Transcription regulation</keyword>
<dbReference type="Gene3D" id="1.10.10.10">
    <property type="entry name" value="Winged helix-like DNA-binding domain superfamily/Winged helix DNA-binding domain"/>
    <property type="match status" value="1"/>
</dbReference>